<organism evidence="2 3">
    <name type="scientific">Pseudomonas knackmussii (strain DSM 6978 / CCUG 54928 / LMG 23759 / B13)</name>
    <dbReference type="NCBI Taxonomy" id="1301098"/>
    <lineage>
        <taxon>Bacteria</taxon>
        <taxon>Pseudomonadati</taxon>
        <taxon>Pseudomonadota</taxon>
        <taxon>Gammaproteobacteria</taxon>
        <taxon>Pseudomonadales</taxon>
        <taxon>Pseudomonadaceae</taxon>
        <taxon>Pseudomonas</taxon>
    </lineage>
</organism>
<dbReference type="PANTHER" id="PTHR37812:SF1">
    <property type="entry name" value="MU-LIKE PROPHAGE FLUMU PROTEIN C"/>
    <property type="match status" value="1"/>
</dbReference>
<dbReference type="RefSeq" id="WP_043249116.1">
    <property type="nucleotide sequence ID" value="NZ_HG322950.1"/>
</dbReference>
<feature type="domain" description="Mor transcription activator" evidence="1">
    <location>
        <begin position="10"/>
        <end position="115"/>
    </location>
</feature>
<reference evidence="2 3" key="1">
    <citation type="submission" date="2013-03" db="EMBL/GenBank/DDBJ databases">
        <authorList>
            <person name="Linke B."/>
        </authorList>
    </citation>
    <scope>NUCLEOTIDE SEQUENCE [LARGE SCALE GENOMIC DNA]</scope>
    <source>
        <strain evidence="2 3">B13</strain>
    </source>
</reference>
<evidence type="ECO:0000259" key="1">
    <source>
        <dbReference type="Pfam" id="PF08765"/>
    </source>
</evidence>
<dbReference type="PANTHER" id="PTHR37812">
    <property type="entry name" value="MU-LIKE PROPHAGE FLUMU PROTEIN C"/>
    <property type="match status" value="1"/>
</dbReference>
<dbReference type="InterPro" id="IPR009057">
    <property type="entry name" value="Homeodomain-like_sf"/>
</dbReference>
<keyword evidence="3" id="KW-1185">Reference proteome</keyword>
<dbReference type="Gene3D" id="1.10.10.60">
    <property type="entry name" value="Homeodomain-like"/>
    <property type="match status" value="1"/>
</dbReference>
<dbReference type="SUPFAM" id="SSF46689">
    <property type="entry name" value="Homeodomain-like"/>
    <property type="match status" value="1"/>
</dbReference>
<dbReference type="PATRIC" id="fig|1301098.3.peg.745"/>
<dbReference type="Proteomes" id="UP000025241">
    <property type="component" value="Chromosome I"/>
</dbReference>
<dbReference type="EMBL" id="HG322950">
    <property type="protein sequence ID" value="CDF82107.1"/>
    <property type="molecule type" value="Genomic_DNA"/>
</dbReference>
<reference evidence="2 3" key="2">
    <citation type="submission" date="2014-05" db="EMBL/GenBank/DDBJ databases">
        <title>Genome sequence of the 3-chlorobenzoate degrading bacterium Pseudomonas knackmussii B13 shows multiple evidence for horizontal gene transfer.</title>
        <authorList>
            <person name="Miyazaki R."/>
            <person name="Bertelli C."/>
            <person name="Falquet L."/>
            <person name="Robinson-Rechavi M."/>
            <person name="Gharib W."/>
            <person name="Roy S."/>
            <person name="Van der Meer J.R."/>
        </authorList>
    </citation>
    <scope>NUCLEOTIDE SEQUENCE [LARGE SCALE GENOMIC DNA]</scope>
    <source>
        <strain evidence="2 3">B13</strain>
    </source>
</reference>
<dbReference type="STRING" id="1301098.PKB_0739"/>
<dbReference type="InterPro" id="IPR014875">
    <property type="entry name" value="Mor_transcription_activator"/>
</dbReference>
<dbReference type="OrthoDB" id="8906055at2"/>
<dbReference type="KEGG" id="pkc:PKB_0739"/>
<name>A0A024HC93_PSEKB</name>
<dbReference type="InterPro" id="IPR052411">
    <property type="entry name" value="c-mor_Regulatory_Protein"/>
</dbReference>
<dbReference type="AlphaFoldDB" id="A0A024HC93"/>
<protein>
    <recommendedName>
        <fullName evidence="1">Mor transcription activator domain-containing protein</fullName>
    </recommendedName>
</protein>
<dbReference type="HOGENOM" id="CLU_2059320_0_0_6"/>
<evidence type="ECO:0000313" key="3">
    <source>
        <dbReference type="Proteomes" id="UP000025241"/>
    </source>
</evidence>
<sequence>MKIRSQQIRRRNNMLAELAELVVGSLKRHGIPVDKATAEAEELAFQLHRRWAGITFAFPAKDDLARKRLEAHIIERYDGTNADELVREFGITESFIYSVMRKYQRQKVDKNQLKMDLGDPAD</sequence>
<accession>A0A024HC93</accession>
<gene>
    <name evidence="2" type="ORF">PKB_0739</name>
</gene>
<dbReference type="Pfam" id="PF08765">
    <property type="entry name" value="Mor"/>
    <property type="match status" value="1"/>
</dbReference>
<proteinExistence type="predicted"/>
<evidence type="ECO:0000313" key="2">
    <source>
        <dbReference type="EMBL" id="CDF82107.1"/>
    </source>
</evidence>